<proteinExistence type="predicted"/>
<organism evidence="1 2">
    <name type="scientific">Apatococcus fuscideae</name>
    <dbReference type="NCBI Taxonomy" id="2026836"/>
    <lineage>
        <taxon>Eukaryota</taxon>
        <taxon>Viridiplantae</taxon>
        <taxon>Chlorophyta</taxon>
        <taxon>core chlorophytes</taxon>
        <taxon>Trebouxiophyceae</taxon>
        <taxon>Chlorellales</taxon>
        <taxon>Chlorellaceae</taxon>
        <taxon>Apatococcus</taxon>
    </lineage>
</organism>
<dbReference type="AlphaFoldDB" id="A0AAW1SWN1"/>
<reference evidence="1 2" key="1">
    <citation type="journal article" date="2024" name="Nat. Commun.">
        <title>Phylogenomics reveals the evolutionary origins of lichenization in chlorophyte algae.</title>
        <authorList>
            <person name="Puginier C."/>
            <person name="Libourel C."/>
            <person name="Otte J."/>
            <person name="Skaloud P."/>
            <person name="Haon M."/>
            <person name="Grisel S."/>
            <person name="Petersen M."/>
            <person name="Berrin J.G."/>
            <person name="Delaux P.M."/>
            <person name="Dal Grande F."/>
            <person name="Keller J."/>
        </authorList>
    </citation>
    <scope>NUCLEOTIDE SEQUENCE [LARGE SCALE GENOMIC DNA]</scope>
    <source>
        <strain evidence="1 2">SAG 2523</strain>
    </source>
</reference>
<name>A0AAW1SWN1_9CHLO</name>
<comment type="caution">
    <text evidence="1">The sequence shown here is derived from an EMBL/GenBank/DDBJ whole genome shotgun (WGS) entry which is preliminary data.</text>
</comment>
<evidence type="ECO:0000313" key="2">
    <source>
        <dbReference type="Proteomes" id="UP001485043"/>
    </source>
</evidence>
<dbReference type="Proteomes" id="UP001485043">
    <property type="component" value="Unassembled WGS sequence"/>
</dbReference>
<evidence type="ECO:0000313" key="1">
    <source>
        <dbReference type="EMBL" id="KAK9859780.1"/>
    </source>
</evidence>
<protein>
    <submittedName>
        <fullName evidence="1">Uncharacterized protein</fullName>
    </submittedName>
</protein>
<gene>
    <name evidence="1" type="ORF">WJX84_007706</name>
</gene>
<keyword evidence="2" id="KW-1185">Reference proteome</keyword>
<sequence>MRHRHTYTLQEVGEAGQEGGSVRLTNPNGVQLVTQTHVHRAPDKRFGEPEELMKDSHEKCAAWKQQLGRLSPCMNDADGQYGKTWIRALHAESVQGLWTHGGSIKTPELGWAQIGDGLHVGDVPGGCALPTCNRSDPAALHIYHFRSPSIDDDIKKNKDWHWRDSPDLDLAMDAAVYARDNWFFNLVYDAALLRFGGQLQVQVATLLS</sequence>
<accession>A0AAW1SWN1</accession>
<dbReference type="EMBL" id="JALJOV010000874">
    <property type="protein sequence ID" value="KAK9859780.1"/>
    <property type="molecule type" value="Genomic_DNA"/>
</dbReference>